<dbReference type="Gene3D" id="3.30.420.10">
    <property type="entry name" value="Ribonuclease H-like superfamily/Ribonuclease H"/>
    <property type="match status" value="1"/>
</dbReference>
<evidence type="ECO:0000313" key="3">
    <source>
        <dbReference type="EMBL" id="RKQ35451.1"/>
    </source>
</evidence>
<keyword evidence="4" id="KW-1185">Reference proteome</keyword>
<feature type="coiled-coil region" evidence="1">
    <location>
        <begin position="63"/>
        <end position="90"/>
    </location>
</feature>
<accession>A0A495A6J5</accession>
<dbReference type="PANTHER" id="PTHR46889:SF4">
    <property type="entry name" value="TRANSPOSASE INSO FOR INSERTION SEQUENCE ELEMENT IS911B-RELATED"/>
    <property type="match status" value="1"/>
</dbReference>
<keyword evidence="1" id="KW-0175">Coiled coil</keyword>
<dbReference type="SUPFAM" id="SSF53098">
    <property type="entry name" value="Ribonuclease H-like"/>
    <property type="match status" value="1"/>
</dbReference>
<dbReference type="InterPro" id="IPR001584">
    <property type="entry name" value="Integrase_cat-core"/>
</dbReference>
<name>A0A495A6J5_9MICC</name>
<dbReference type="InterPro" id="IPR036388">
    <property type="entry name" value="WH-like_DNA-bd_sf"/>
</dbReference>
<dbReference type="InterPro" id="IPR048020">
    <property type="entry name" value="Transpos_IS3"/>
</dbReference>
<reference evidence="3 4" key="1">
    <citation type="submission" date="2018-10" db="EMBL/GenBank/DDBJ databases">
        <title>Kocuria tytouropygialis sp. nov., isolated from the uropygial gland of an American barn owl (Tyto furcata).</title>
        <authorList>
            <person name="Braun M.S."/>
            <person name="Wang E."/>
            <person name="Zimmermann S."/>
            <person name="Wagner H."/>
            <person name="Wink M."/>
        </authorList>
    </citation>
    <scope>NUCLEOTIDE SEQUENCE [LARGE SCALE GENOMIC DNA]</scope>
    <source>
        <strain evidence="3 4">442</strain>
    </source>
</reference>
<dbReference type="EMBL" id="PNJG02000002">
    <property type="protein sequence ID" value="RKQ35451.1"/>
    <property type="molecule type" value="Genomic_DNA"/>
</dbReference>
<dbReference type="RefSeq" id="WP_121031272.1">
    <property type="nucleotide sequence ID" value="NZ_PNJG02000002.1"/>
</dbReference>
<dbReference type="InterPro" id="IPR009057">
    <property type="entry name" value="Homeodomain-like_sf"/>
</dbReference>
<evidence type="ECO:0000256" key="1">
    <source>
        <dbReference type="SAM" id="Coils"/>
    </source>
</evidence>
<dbReference type="GO" id="GO:0003676">
    <property type="term" value="F:nucleic acid binding"/>
    <property type="evidence" value="ECO:0007669"/>
    <property type="project" value="InterPro"/>
</dbReference>
<feature type="domain" description="Integrase catalytic" evidence="2">
    <location>
        <begin position="245"/>
        <end position="418"/>
    </location>
</feature>
<dbReference type="PANTHER" id="PTHR46889">
    <property type="entry name" value="TRANSPOSASE INSF FOR INSERTION SEQUENCE IS3B-RELATED"/>
    <property type="match status" value="1"/>
</dbReference>
<gene>
    <name evidence="3" type="ORF">C1C97_008780</name>
</gene>
<dbReference type="InterPro" id="IPR050900">
    <property type="entry name" value="Transposase_IS3/IS150/IS904"/>
</dbReference>
<dbReference type="Pfam" id="PF00665">
    <property type="entry name" value="rve"/>
    <property type="match status" value="1"/>
</dbReference>
<dbReference type="OrthoDB" id="4281720at2"/>
<dbReference type="Pfam" id="PF13333">
    <property type="entry name" value="rve_2"/>
    <property type="match status" value="1"/>
</dbReference>
<organism evidence="3 4">
    <name type="scientific">Kocuria tytonis</name>
    <dbReference type="NCBI Taxonomy" id="2054280"/>
    <lineage>
        <taxon>Bacteria</taxon>
        <taxon>Bacillati</taxon>
        <taxon>Actinomycetota</taxon>
        <taxon>Actinomycetes</taxon>
        <taxon>Micrococcales</taxon>
        <taxon>Micrococcaceae</taxon>
        <taxon>Kocuria</taxon>
    </lineage>
</organism>
<evidence type="ECO:0000259" key="2">
    <source>
        <dbReference type="PROSITE" id="PS50994"/>
    </source>
</evidence>
<dbReference type="PROSITE" id="PS50994">
    <property type="entry name" value="INTEGRASE"/>
    <property type="match status" value="1"/>
</dbReference>
<sequence length="429" mass="48293">MPKKIDPQLRARCVRLVREHAQEYPTLTAAVTAVARREGVSRESVRRWLAQAEVDDGTRPGVTSEESAEVKRLKTENKRLREDNEILRRASIFFAGGARPPKPLICAFIDEMRAEGYAVESILRVLSQQGLSIAARTYRSWKHPARVTDRTVTDALVEDKIRELAWTFNATTQRWQMTPEGLYGRRKWVALLRRQEGLAGTSCGAVDRAMRTLGLEGIRRAKKLRTTIPNPDGKRAGDLLNRDFTAPAPNLVWVTDFTCVRTWAGFVYVAFVVDVFAQRIVGWHASSSMRTDLVMTPLRIVLWQWECEGNQVSPGSLVAHSDAGSQYTSIRYTEHLDLAGIAPSIGTVGDAFDNALMETVNGLFKTKCIRTTVFHHGPFRTLSDVEFATAGWVDWYNNWRLHGSLGMLTPVESETLHYEPLTREPAPTK</sequence>
<proteinExistence type="predicted"/>
<dbReference type="Gene3D" id="1.10.10.10">
    <property type="entry name" value="Winged helix-like DNA-binding domain superfamily/Winged helix DNA-binding domain"/>
    <property type="match status" value="1"/>
</dbReference>
<protein>
    <submittedName>
        <fullName evidence="3">IS3 family transposase</fullName>
    </submittedName>
</protein>
<dbReference type="AlphaFoldDB" id="A0A495A6J5"/>
<dbReference type="SUPFAM" id="SSF46689">
    <property type="entry name" value="Homeodomain-like"/>
    <property type="match status" value="1"/>
</dbReference>
<dbReference type="NCBIfam" id="NF033516">
    <property type="entry name" value="transpos_IS3"/>
    <property type="match status" value="1"/>
</dbReference>
<evidence type="ECO:0000313" key="4">
    <source>
        <dbReference type="Proteomes" id="UP000249516"/>
    </source>
</evidence>
<dbReference type="GO" id="GO:0015074">
    <property type="term" value="P:DNA integration"/>
    <property type="evidence" value="ECO:0007669"/>
    <property type="project" value="InterPro"/>
</dbReference>
<comment type="caution">
    <text evidence="3">The sequence shown here is derived from an EMBL/GenBank/DDBJ whole genome shotgun (WGS) entry which is preliminary data.</text>
</comment>
<dbReference type="InterPro" id="IPR012337">
    <property type="entry name" value="RNaseH-like_sf"/>
</dbReference>
<dbReference type="InterPro" id="IPR036397">
    <property type="entry name" value="RNaseH_sf"/>
</dbReference>
<dbReference type="Proteomes" id="UP000249516">
    <property type="component" value="Unassembled WGS sequence"/>
</dbReference>